<sequence>MKRVFATTSNSIAFDEAVRALAGRGAREASWLLLCGAAGHGKTALSRHYAAEEGGLYLRAKAHWTQAAFLAELAAGLGQVPEGRNAANFDLAARALTAQPRPLVVDEIDHVLDRRQTLECLRDLSDVTGASIVIVGMEEAERRLKRFPQVYSRISQVVRTKPQARDFVAAILSDLCEVAVEDGVAEVVLAQTGGHLREILDAIATIEAIGRRQGGDPLVTAAMARAVPLTGGRAARPGR</sequence>
<dbReference type="InterPro" id="IPR027417">
    <property type="entry name" value="P-loop_NTPase"/>
</dbReference>
<dbReference type="InterPro" id="IPR049945">
    <property type="entry name" value="AAA_22"/>
</dbReference>
<dbReference type="SUPFAM" id="SSF52540">
    <property type="entry name" value="P-loop containing nucleoside triphosphate hydrolases"/>
    <property type="match status" value="1"/>
</dbReference>
<dbReference type="AlphaFoldDB" id="A0A2K9NJN5"/>
<dbReference type="Proteomes" id="UP000234752">
    <property type="component" value="Plasmid unnamed1"/>
</dbReference>
<dbReference type="PANTHER" id="PTHR35894:SF5">
    <property type="entry name" value="MU-LIKE PROPHAGE FLUMU DNA TRANSPOSITION PROTEIN B"/>
    <property type="match status" value="1"/>
</dbReference>
<organism evidence="2 3">
    <name type="scientific">Niveispirillum cyanobacteriorum</name>
    <dbReference type="NCBI Taxonomy" id="1612173"/>
    <lineage>
        <taxon>Bacteria</taxon>
        <taxon>Pseudomonadati</taxon>
        <taxon>Pseudomonadota</taxon>
        <taxon>Alphaproteobacteria</taxon>
        <taxon>Rhodospirillales</taxon>
        <taxon>Azospirillaceae</taxon>
        <taxon>Niveispirillum</taxon>
    </lineage>
</organism>
<dbReference type="Pfam" id="PF13401">
    <property type="entry name" value="AAA_22"/>
    <property type="match status" value="1"/>
</dbReference>
<dbReference type="EMBL" id="CP025613">
    <property type="protein sequence ID" value="AUN33294.1"/>
    <property type="molecule type" value="Genomic_DNA"/>
</dbReference>
<feature type="domain" description="ORC1/DEAH AAA+ ATPase" evidence="1">
    <location>
        <begin position="28"/>
        <end position="144"/>
    </location>
</feature>
<dbReference type="RefSeq" id="WP_102114810.1">
    <property type="nucleotide sequence ID" value="NZ_BMGN01000001.1"/>
</dbReference>
<reference evidence="2 3" key="1">
    <citation type="submission" date="2017-12" db="EMBL/GenBank/DDBJ databases">
        <title>Genomes of bacteria within cyanobacterial aggregates.</title>
        <authorList>
            <person name="Cai H."/>
        </authorList>
    </citation>
    <scope>NUCLEOTIDE SEQUENCE [LARGE SCALE GENOMIC DNA]</scope>
    <source>
        <strain evidence="2 3">TH16</strain>
        <plasmid evidence="2 3">unnamed1</plasmid>
    </source>
</reference>
<evidence type="ECO:0000313" key="2">
    <source>
        <dbReference type="EMBL" id="AUN33294.1"/>
    </source>
</evidence>
<keyword evidence="2" id="KW-0614">Plasmid</keyword>
<name>A0A2K9NJN5_9PROT</name>
<accession>A0A2K9NJN5</accession>
<dbReference type="InterPro" id="IPR052026">
    <property type="entry name" value="ExeA_AAA_ATPase_DNA-bind"/>
</dbReference>
<dbReference type="KEGG" id="ncb:C0V82_23265"/>
<dbReference type="OrthoDB" id="9797061at2"/>
<keyword evidence="3" id="KW-1185">Reference proteome</keyword>
<protein>
    <recommendedName>
        <fullName evidence="1">ORC1/DEAH AAA+ ATPase domain-containing protein</fullName>
    </recommendedName>
</protein>
<evidence type="ECO:0000313" key="3">
    <source>
        <dbReference type="Proteomes" id="UP000234752"/>
    </source>
</evidence>
<proteinExistence type="predicted"/>
<dbReference type="GO" id="GO:0016887">
    <property type="term" value="F:ATP hydrolysis activity"/>
    <property type="evidence" value="ECO:0007669"/>
    <property type="project" value="InterPro"/>
</dbReference>
<gene>
    <name evidence="2" type="ORF">C0V82_23265</name>
</gene>
<evidence type="ECO:0000259" key="1">
    <source>
        <dbReference type="Pfam" id="PF13401"/>
    </source>
</evidence>
<geneLocation type="plasmid" evidence="2 3">
    <name>unnamed1</name>
</geneLocation>
<dbReference type="PANTHER" id="PTHR35894">
    <property type="entry name" value="GENERAL SECRETION PATHWAY PROTEIN A-RELATED"/>
    <property type="match status" value="1"/>
</dbReference>
<dbReference type="Gene3D" id="3.40.50.300">
    <property type="entry name" value="P-loop containing nucleotide triphosphate hydrolases"/>
    <property type="match status" value="1"/>
</dbReference>